<organism evidence="2 3">
    <name type="scientific">Selenomonas bovis</name>
    <dbReference type="NCBI Taxonomy" id="416586"/>
    <lineage>
        <taxon>Bacteria</taxon>
        <taxon>Bacillati</taxon>
        <taxon>Bacillota</taxon>
        <taxon>Negativicutes</taxon>
        <taxon>Selenomonadales</taxon>
        <taxon>Selenomonadaceae</taxon>
        <taxon>Selenomonas</taxon>
    </lineage>
</organism>
<dbReference type="Gene3D" id="2.60.40.10">
    <property type="entry name" value="Immunoglobulins"/>
    <property type="match status" value="2"/>
</dbReference>
<protein>
    <submittedName>
        <fullName evidence="2">GDSL family lipase</fullName>
    </submittedName>
</protein>
<comment type="caution">
    <text evidence="2">The sequence shown here is derived from an EMBL/GenBank/DDBJ whole genome shotgun (WGS) entry which is preliminary data.</text>
</comment>
<evidence type="ECO:0000259" key="1">
    <source>
        <dbReference type="Pfam" id="PF13472"/>
    </source>
</evidence>
<reference evidence="2 3" key="1">
    <citation type="submission" date="2020-04" db="EMBL/GenBank/DDBJ databases">
        <authorList>
            <person name="Hitch T.C.A."/>
            <person name="Wylensek D."/>
            <person name="Clavel T."/>
        </authorList>
    </citation>
    <scope>NUCLEOTIDE SEQUENCE [LARGE SCALE GENOMIC DNA]</scope>
    <source>
        <strain evidence="2 3">PG-130-P53-12</strain>
    </source>
</reference>
<accession>A0A848B670</accession>
<feature type="domain" description="SGNH hydrolase-type esterase" evidence="1">
    <location>
        <begin position="251"/>
        <end position="420"/>
    </location>
</feature>
<dbReference type="AlphaFoldDB" id="A0A848B670"/>
<dbReference type="RefSeq" id="WP_170077290.1">
    <property type="nucleotide sequence ID" value="NZ_JABAFA010000009.1"/>
</dbReference>
<dbReference type="InterPro" id="IPR013830">
    <property type="entry name" value="SGNH_hydro"/>
</dbReference>
<evidence type="ECO:0000313" key="3">
    <source>
        <dbReference type="Proteomes" id="UP000543804"/>
    </source>
</evidence>
<dbReference type="InterPro" id="IPR036514">
    <property type="entry name" value="SGNH_hydro_sf"/>
</dbReference>
<dbReference type="EMBL" id="JABAFA010000009">
    <property type="protein sequence ID" value="NMD98688.1"/>
    <property type="molecule type" value="Genomic_DNA"/>
</dbReference>
<sequence>MRRLRYWKAAAAGGLLVAAFFGAVSWQLGPRAEQARPSTLAPLTGLEESSEEAPLSYAPMLSWDKDTQAVVYELEVYADAAARHRIFRTRQVYTNHYQLPLRTFAGKWLGKPLYWRVRSLGFDGEPVSAYSKLATLYTAETVPELDHPLILAQSDTGNGTTLLYPVYDWVGLAGAAGYEIELYAGTGAQALSLPPVAVFHADITELYDPEPRIGTYSWRVRALDEAGAPLGSWSPLQTFRTEPEDHWETAVLGDSISHGGGHYSFSPSDFEFSWLSYLDFPAVNLSASGDLSSMTLARFSRDVLPFHPRYLMIFTGTNSLRAGEDPARVIHDLEQMKVLALSHGIAPIFLTLPPINPANIQHVFGEPTAEDWQWRFEAVNEYIRGQAHIDVAEAFVCPDGVLPTELALDGLHPDVDGKRIIGACVNEHWAEARRDADAQLRAYREAR</sequence>
<dbReference type="InterPro" id="IPR013783">
    <property type="entry name" value="Ig-like_fold"/>
</dbReference>
<gene>
    <name evidence="2" type="ORF">HF878_04210</name>
</gene>
<name>A0A848B670_9FIRM</name>
<keyword evidence="3" id="KW-1185">Reference proteome</keyword>
<dbReference type="Gene3D" id="3.40.50.1110">
    <property type="entry name" value="SGNH hydrolase"/>
    <property type="match status" value="1"/>
</dbReference>
<evidence type="ECO:0000313" key="2">
    <source>
        <dbReference type="EMBL" id="NMD98688.1"/>
    </source>
</evidence>
<proteinExistence type="predicted"/>
<dbReference type="SUPFAM" id="SSF52266">
    <property type="entry name" value="SGNH hydrolase"/>
    <property type="match status" value="1"/>
</dbReference>
<dbReference type="Pfam" id="PF13472">
    <property type="entry name" value="Lipase_GDSL_2"/>
    <property type="match status" value="1"/>
</dbReference>
<dbReference type="Proteomes" id="UP000543804">
    <property type="component" value="Unassembled WGS sequence"/>
</dbReference>